<sequence length="125" mass="14633">MLAAISWLRSRRIRCLFLILCSPILLPFLCASFPLLCAVELCIRTCRRSRRKKEGNDEKRLRRCEEGFCDCDRLVEEEKEVGLLQRYLEDQLRLVGSMYECGDEFDCQEEEDTADFKTLLGTELV</sequence>
<protein>
    <submittedName>
        <fullName evidence="1">Uncharacterized protein</fullName>
    </submittedName>
</protein>
<dbReference type="PANTHER" id="PTHR36322:SF3">
    <property type="entry name" value="TRANSMEMBRANE PROTEIN"/>
    <property type="match status" value="1"/>
</dbReference>
<gene>
    <name evidence="1" type="ORF">GH714_021633</name>
</gene>
<proteinExistence type="predicted"/>
<dbReference type="AlphaFoldDB" id="A0A6A6LA40"/>
<dbReference type="Proteomes" id="UP000467840">
    <property type="component" value="Chromosome 18"/>
</dbReference>
<evidence type="ECO:0000313" key="1">
    <source>
        <dbReference type="EMBL" id="KAF2297335.1"/>
    </source>
</evidence>
<evidence type="ECO:0000313" key="2">
    <source>
        <dbReference type="Proteomes" id="UP000467840"/>
    </source>
</evidence>
<reference evidence="1 2" key="1">
    <citation type="journal article" date="2020" name="Mol. Plant">
        <title>The Chromosome-Based Rubber Tree Genome Provides New Insights into Spurge Genome Evolution and Rubber Biosynthesis.</title>
        <authorList>
            <person name="Liu J."/>
            <person name="Shi C."/>
            <person name="Shi C.C."/>
            <person name="Li W."/>
            <person name="Zhang Q.J."/>
            <person name="Zhang Y."/>
            <person name="Li K."/>
            <person name="Lu H.F."/>
            <person name="Shi C."/>
            <person name="Zhu S.T."/>
            <person name="Xiao Z.Y."/>
            <person name="Nan H."/>
            <person name="Yue Y."/>
            <person name="Zhu X.G."/>
            <person name="Wu Y."/>
            <person name="Hong X.N."/>
            <person name="Fan G.Y."/>
            <person name="Tong Y."/>
            <person name="Zhang D."/>
            <person name="Mao C.L."/>
            <person name="Liu Y.L."/>
            <person name="Hao S.J."/>
            <person name="Liu W.Q."/>
            <person name="Lv M.Q."/>
            <person name="Zhang H.B."/>
            <person name="Liu Y."/>
            <person name="Hu-Tang G.R."/>
            <person name="Wang J.P."/>
            <person name="Wang J.H."/>
            <person name="Sun Y.H."/>
            <person name="Ni S.B."/>
            <person name="Chen W.B."/>
            <person name="Zhang X.C."/>
            <person name="Jiao Y.N."/>
            <person name="Eichler E.E."/>
            <person name="Li G.H."/>
            <person name="Liu X."/>
            <person name="Gao L.Z."/>
        </authorList>
    </citation>
    <scope>NUCLEOTIDE SEQUENCE [LARGE SCALE GENOMIC DNA]</scope>
    <source>
        <strain evidence="2">cv. GT1</strain>
        <tissue evidence="1">Leaf</tissue>
    </source>
</reference>
<dbReference type="PANTHER" id="PTHR36322">
    <property type="entry name" value="TRANSMEMBRANE PROTEIN"/>
    <property type="match status" value="1"/>
</dbReference>
<accession>A0A6A6LA40</accession>
<organism evidence="1 2">
    <name type="scientific">Hevea brasiliensis</name>
    <name type="common">Para rubber tree</name>
    <name type="synonym">Siphonia brasiliensis</name>
    <dbReference type="NCBI Taxonomy" id="3981"/>
    <lineage>
        <taxon>Eukaryota</taxon>
        <taxon>Viridiplantae</taxon>
        <taxon>Streptophyta</taxon>
        <taxon>Embryophyta</taxon>
        <taxon>Tracheophyta</taxon>
        <taxon>Spermatophyta</taxon>
        <taxon>Magnoliopsida</taxon>
        <taxon>eudicotyledons</taxon>
        <taxon>Gunneridae</taxon>
        <taxon>Pentapetalae</taxon>
        <taxon>rosids</taxon>
        <taxon>fabids</taxon>
        <taxon>Malpighiales</taxon>
        <taxon>Euphorbiaceae</taxon>
        <taxon>Crotonoideae</taxon>
        <taxon>Micrandreae</taxon>
        <taxon>Hevea</taxon>
    </lineage>
</organism>
<keyword evidence="2" id="KW-1185">Reference proteome</keyword>
<dbReference type="EMBL" id="JAAGAX010000012">
    <property type="protein sequence ID" value="KAF2297335.1"/>
    <property type="molecule type" value="Genomic_DNA"/>
</dbReference>
<comment type="caution">
    <text evidence="1">The sequence shown here is derived from an EMBL/GenBank/DDBJ whole genome shotgun (WGS) entry which is preliminary data.</text>
</comment>
<name>A0A6A6LA40_HEVBR</name>